<reference evidence="7 8" key="1">
    <citation type="journal article" date="2016" name="Sci. Rep.">
        <title>The Dendrobium catenatum Lindl. genome sequence provides insights into polysaccharide synthase, floral development and adaptive evolution.</title>
        <authorList>
            <person name="Zhang G.Q."/>
            <person name="Xu Q."/>
            <person name="Bian C."/>
            <person name="Tsai W.C."/>
            <person name="Yeh C.M."/>
            <person name="Liu K.W."/>
            <person name="Yoshida K."/>
            <person name="Zhang L.S."/>
            <person name="Chang S.B."/>
            <person name="Chen F."/>
            <person name="Shi Y."/>
            <person name="Su Y.Y."/>
            <person name="Zhang Y.Q."/>
            <person name="Chen L.J."/>
            <person name="Yin Y."/>
            <person name="Lin M."/>
            <person name="Huang H."/>
            <person name="Deng H."/>
            <person name="Wang Z.W."/>
            <person name="Zhu S.L."/>
            <person name="Zhao X."/>
            <person name="Deng C."/>
            <person name="Niu S.C."/>
            <person name="Huang J."/>
            <person name="Wang M."/>
            <person name="Liu G.H."/>
            <person name="Yang H.J."/>
            <person name="Xiao X.J."/>
            <person name="Hsiao Y.Y."/>
            <person name="Wu W.L."/>
            <person name="Chen Y.Y."/>
            <person name="Mitsuda N."/>
            <person name="Ohme-Takagi M."/>
            <person name="Luo Y.B."/>
            <person name="Van de Peer Y."/>
            <person name="Liu Z.J."/>
        </authorList>
    </citation>
    <scope>NUCLEOTIDE SEQUENCE [LARGE SCALE GENOMIC DNA]</scope>
    <source>
        <tissue evidence="7">The whole plant</tissue>
    </source>
</reference>
<evidence type="ECO:0000259" key="6">
    <source>
        <dbReference type="PROSITE" id="PS51005"/>
    </source>
</evidence>
<dbReference type="InterPro" id="IPR050823">
    <property type="entry name" value="Plant_Ser_Thr_Prot_Kinase"/>
</dbReference>
<dbReference type="Gene3D" id="1.10.510.10">
    <property type="entry name" value="Transferase(Phosphotransferase) domain 1"/>
    <property type="match status" value="1"/>
</dbReference>
<evidence type="ECO:0000256" key="1">
    <source>
        <dbReference type="ARBA" id="ARBA00023015"/>
    </source>
</evidence>
<dbReference type="InterPro" id="IPR036093">
    <property type="entry name" value="NAC_dom_sf"/>
</dbReference>
<keyword evidence="7" id="KW-0418">Kinase</keyword>
<evidence type="ECO:0000256" key="2">
    <source>
        <dbReference type="ARBA" id="ARBA00023125"/>
    </source>
</evidence>
<evidence type="ECO:0000256" key="4">
    <source>
        <dbReference type="ARBA" id="ARBA00023242"/>
    </source>
</evidence>
<dbReference type="SUPFAM" id="SSF101941">
    <property type="entry name" value="NAC domain"/>
    <property type="match status" value="1"/>
</dbReference>
<keyword evidence="8" id="KW-1185">Reference proteome</keyword>
<proteinExistence type="predicted"/>
<evidence type="ECO:0000313" key="8">
    <source>
        <dbReference type="Proteomes" id="UP000233837"/>
    </source>
</evidence>
<dbReference type="AlphaFoldDB" id="A0A2I0WKN3"/>
<keyword evidence="4" id="KW-0539">Nucleus</keyword>
<dbReference type="SUPFAM" id="SSF56112">
    <property type="entry name" value="Protein kinase-like (PK-like)"/>
    <property type="match status" value="1"/>
</dbReference>
<protein>
    <submittedName>
        <fullName evidence="7">PTI1-like tyrosine-protein kinase 2</fullName>
    </submittedName>
</protein>
<organism evidence="7 8">
    <name type="scientific">Dendrobium catenatum</name>
    <dbReference type="NCBI Taxonomy" id="906689"/>
    <lineage>
        <taxon>Eukaryota</taxon>
        <taxon>Viridiplantae</taxon>
        <taxon>Streptophyta</taxon>
        <taxon>Embryophyta</taxon>
        <taxon>Tracheophyta</taxon>
        <taxon>Spermatophyta</taxon>
        <taxon>Magnoliopsida</taxon>
        <taxon>Liliopsida</taxon>
        <taxon>Asparagales</taxon>
        <taxon>Orchidaceae</taxon>
        <taxon>Epidendroideae</taxon>
        <taxon>Malaxideae</taxon>
        <taxon>Dendrobiinae</taxon>
        <taxon>Dendrobium</taxon>
    </lineage>
</organism>
<dbReference type="PANTHER" id="PTHR45621">
    <property type="entry name" value="OS01G0588500 PROTEIN-RELATED"/>
    <property type="match status" value="1"/>
</dbReference>
<reference evidence="7 8" key="2">
    <citation type="journal article" date="2017" name="Nature">
        <title>The Apostasia genome and the evolution of orchids.</title>
        <authorList>
            <person name="Zhang G.Q."/>
            <person name="Liu K.W."/>
            <person name="Li Z."/>
            <person name="Lohaus R."/>
            <person name="Hsiao Y.Y."/>
            <person name="Niu S.C."/>
            <person name="Wang J.Y."/>
            <person name="Lin Y.C."/>
            <person name="Xu Q."/>
            <person name="Chen L.J."/>
            <person name="Yoshida K."/>
            <person name="Fujiwara S."/>
            <person name="Wang Z.W."/>
            <person name="Zhang Y.Q."/>
            <person name="Mitsuda N."/>
            <person name="Wang M."/>
            <person name="Liu G.H."/>
            <person name="Pecoraro L."/>
            <person name="Huang H.X."/>
            <person name="Xiao X.J."/>
            <person name="Lin M."/>
            <person name="Wu X.Y."/>
            <person name="Wu W.L."/>
            <person name="Chen Y.Y."/>
            <person name="Chang S.B."/>
            <person name="Sakamoto S."/>
            <person name="Ohme-Takagi M."/>
            <person name="Yagi M."/>
            <person name="Zeng S.J."/>
            <person name="Shen C.Y."/>
            <person name="Yeh C.M."/>
            <person name="Luo Y.B."/>
            <person name="Tsai W.C."/>
            <person name="Van de Peer Y."/>
            <person name="Liu Z.J."/>
        </authorList>
    </citation>
    <scope>NUCLEOTIDE SEQUENCE [LARGE SCALE GENOMIC DNA]</scope>
    <source>
        <tissue evidence="7">The whole plant</tissue>
    </source>
</reference>
<evidence type="ECO:0000256" key="5">
    <source>
        <dbReference type="SAM" id="MobiDB-lite"/>
    </source>
</evidence>
<dbReference type="InterPro" id="IPR011009">
    <property type="entry name" value="Kinase-like_dom_sf"/>
</dbReference>
<keyword evidence="1" id="KW-0805">Transcription regulation</keyword>
<dbReference type="GO" id="GO:0006355">
    <property type="term" value="P:regulation of DNA-templated transcription"/>
    <property type="evidence" value="ECO:0007669"/>
    <property type="project" value="InterPro"/>
</dbReference>
<keyword evidence="2" id="KW-0238">DNA-binding</keyword>
<name>A0A2I0WKN3_9ASPA</name>
<gene>
    <name evidence="7" type="primary">PTI12</name>
    <name evidence="7" type="ORF">MA16_Dca026808</name>
</gene>
<keyword evidence="3" id="KW-0804">Transcription</keyword>
<dbReference type="GO" id="GO:0016301">
    <property type="term" value="F:kinase activity"/>
    <property type="evidence" value="ECO:0007669"/>
    <property type="project" value="UniProtKB-KW"/>
</dbReference>
<dbReference type="PROSITE" id="PS51005">
    <property type="entry name" value="NAC"/>
    <property type="match status" value="1"/>
</dbReference>
<sequence length="349" mass="39280">MADPEVDHGFVLDSRGDIDVVRSPFFDVGFGFDNTVEYYLNRIIPPSRENPRRATSGRKWIINGHPPASPTPASSPATSPLGITCVIVVSLKFERFYDFINAVNTIASLQHPQLCKLLGFHAREGSDQRMLVYERLYHGSLDRLLYGRSDGPTIDWPGRIKLAIYVARGHFYCTRGFYSSFVLVQLRSFDDVTFACPIESCTIFIGSKDGSWQVRIVVVVMLHCFAGDVRLHERFLGLLCSCSTSLLRRVTLAFPIGSCDISIGNKDGSSEFLKVLSSTSVPQSENFVFSKALKFLRIMVLLRKSTILSKFCFVVEKHRVGDMSLPPGFRFHPTDVELVEYFLKRKVEG</sequence>
<dbReference type="Proteomes" id="UP000233837">
    <property type="component" value="Unassembled WGS sequence"/>
</dbReference>
<dbReference type="EMBL" id="KZ502549">
    <property type="protein sequence ID" value="PKU76218.1"/>
    <property type="molecule type" value="Genomic_DNA"/>
</dbReference>
<dbReference type="InterPro" id="IPR003441">
    <property type="entry name" value="NAC-dom"/>
</dbReference>
<evidence type="ECO:0000256" key="3">
    <source>
        <dbReference type="ARBA" id="ARBA00023163"/>
    </source>
</evidence>
<dbReference type="GO" id="GO:0003677">
    <property type="term" value="F:DNA binding"/>
    <property type="evidence" value="ECO:0007669"/>
    <property type="project" value="UniProtKB-KW"/>
</dbReference>
<feature type="region of interest" description="Disordered" evidence="5">
    <location>
        <begin position="50"/>
        <end position="77"/>
    </location>
</feature>
<accession>A0A2I0WKN3</accession>
<keyword evidence="7" id="KW-0808">Transferase</keyword>
<feature type="domain" description="NAC" evidence="6">
    <location>
        <begin position="325"/>
        <end position="349"/>
    </location>
</feature>
<evidence type="ECO:0000313" key="7">
    <source>
        <dbReference type="EMBL" id="PKU76218.1"/>
    </source>
</evidence>